<protein>
    <submittedName>
        <fullName evidence="10">Poly(ADP-ribose) polymerase family member 9</fullName>
    </submittedName>
</protein>
<feature type="domain" description="Macro" evidence="9">
    <location>
        <begin position="46"/>
        <end position="234"/>
    </location>
</feature>
<reference evidence="10" key="3">
    <citation type="submission" date="2025-09" db="UniProtKB">
        <authorList>
            <consortium name="Ensembl"/>
        </authorList>
    </citation>
    <scope>IDENTIFICATION</scope>
</reference>
<dbReference type="InParanoid" id="F6UNV4"/>
<dbReference type="GO" id="GO:0005634">
    <property type="term" value="C:nucleus"/>
    <property type="evidence" value="ECO:0000318"/>
    <property type="project" value="GO_Central"/>
</dbReference>
<organism evidence="10 11">
    <name type="scientific">Monodelphis domestica</name>
    <name type="common">Gray short-tailed opossum</name>
    <dbReference type="NCBI Taxonomy" id="13616"/>
    <lineage>
        <taxon>Eukaryota</taxon>
        <taxon>Metazoa</taxon>
        <taxon>Chordata</taxon>
        <taxon>Craniata</taxon>
        <taxon>Vertebrata</taxon>
        <taxon>Euteleostomi</taxon>
        <taxon>Mammalia</taxon>
        <taxon>Metatheria</taxon>
        <taxon>Didelphimorphia</taxon>
        <taxon>Didelphidae</taxon>
        <taxon>Monodelphis</taxon>
    </lineage>
</organism>
<name>F6UNV4_MONDO</name>
<dbReference type="Bgee" id="ENSMODG00000018313">
    <property type="expression patterns" value="Expressed in liver and 18 other cell types or tissues"/>
</dbReference>
<dbReference type="GeneTree" id="ENSGT00940000158837"/>
<evidence type="ECO:0000313" key="10">
    <source>
        <dbReference type="Ensembl" id="ENSMODP00000036899.2"/>
    </source>
</evidence>
<dbReference type="OMA" id="CTQIIVE"/>
<dbReference type="eggNOG" id="KOG2633">
    <property type="taxonomic scope" value="Eukaryota"/>
</dbReference>
<sequence length="777" mass="86955">MEQKSLHISIDNENLKILKSYESLFRDVIDKKFQCASNLESALDSAKVFKIMLSSQIELSVWKDDLTRHPADAVVNAANERLLHAGGLALALVRAGGPLIEKESEAIIMQRGEVPTSEIAVTTGGQLPCSCIIHAVGPRWSDWNAERCCQELERATANILNYVTNDSHGIKTVAIPALSSGIFGFPLELCVQIIILTIVRCPLLQSSKVLKEIHLVSNEEPTVAAFKKACENILCRNLLAPPPLISIGLNNTNLQIIEGFIEKQQVDVIVNSISASNSFDLGKVSNAILIHAGPEIEEEFSKTYSGMSESSKLVVVTEGFNLACKHVYHVVWPSSYQTKKVLKEAVMRCLEKTCQENMNSISFPALGTGNIGLPKREAISIMLKEIFQFSKNHPQKRLLVNFVVYPNDNELYEVMKSELDKMITQQKGQMKLDINKKSVPHSSREGQKEADCEKARSPSICLKGKNEEQLAAAEKWVHKLLWAQECQEIENNHIFYFGKEEHDQLTQLKNNFSVSIREDIRPGKVMLEITGRLKNIIPVVLNIEILLWRVQMDWVDKNLKRLSSLNYSSPIQPQEGNVPMSDFLMEGMLTKKKKAFEKAGLEIQKVVPINNPTLEAAFKDRKMIQSRKGNVNTSLTLYQEVPHQFCNLVKRIGFQSIYSMPPDAHYGDGIYFCRNLGNLVDNIRRTPDSDHLIYIFEAEVAVGSYCKGNPAYICPPPLGPGTMDSYDSVVDDVNYPETFVIFDSTQALPQFLYTCVLKKSGSSQKELKSKSSKGSSV</sequence>
<dbReference type="SMART" id="SM00506">
    <property type="entry name" value="A1pp"/>
    <property type="match status" value="2"/>
</dbReference>
<reference evidence="10" key="2">
    <citation type="submission" date="2025-08" db="UniProtKB">
        <authorList>
            <consortium name="Ensembl"/>
        </authorList>
    </citation>
    <scope>IDENTIFICATION</scope>
</reference>
<dbReference type="GO" id="GO:0044389">
    <property type="term" value="F:ubiquitin-like protein ligase binding"/>
    <property type="evidence" value="ECO:0000318"/>
    <property type="project" value="GO_Central"/>
</dbReference>
<dbReference type="Pfam" id="PF01661">
    <property type="entry name" value="Macro"/>
    <property type="match status" value="2"/>
</dbReference>
<keyword evidence="5" id="KW-0520">NAD</keyword>
<keyword evidence="2" id="KW-0328">Glycosyltransferase</keyword>
<accession>F6UNV4</accession>
<keyword evidence="3" id="KW-0808">Transferase</keyword>
<reference evidence="10 11" key="1">
    <citation type="journal article" date="2007" name="Nature">
        <title>Genome of the marsupial Monodelphis domestica reveals innovation in non-coding sequences.</title>
        <authorList>
            <person name="Mikkelsen T.S."/>
            <person name="Wakefield M.J."/>
            <person name="Aken B."/>
            <person name="Amemiya C.T."/>
            <person name="Chang J.L."/>
            <person name="Duke S."/>
            <person name="Garber M."/>
            <person name="Gentles A.J."/>
            <person name="Goodstadt L."/>
            <person name="Heger A."/>
            <person name="Jurka J."/>
            <person name="Kamal M."/>
            <person name="Mauceli E."/>
            <person name="Searle S.M."/>
            <person name="Sharpe T."/>
            <person name="Baker M.L."/>
            <person name="Batzer M.A."/>
            <person name="Benos P.V."/>
            <person name="Belov K."/>
            <person name="Clamp M."/>
            <person name="Cook A."/>
            <person name="Cuff J."/>
            <person name="Das R."/>
            <person name="Davidow L."/>
            <person name="Deakin J.E."/>
            <person name="Fazzari M.J."/>
            <person name="Glass J.L."/>
            <person name="Grabherr M."/>
            <person name="Greally J.M."/>
            <person name="Gu W."/>
            <person name="Hore T.A."/>
            <person name="Huttley G.A."/>
            <person name="Kleber M."/>
            <person name="Jirtle R.L."/>
            <person name="Koina E."/>
            <person name="Lee J.T."/>
            <person name="Mahony S."/>
            <person name="Marra M.A."/>
            <person name="Miller R.D."/>
            <person name="Nicholls R.D."/>
            <person name="Oda M."/>
            <person name="Papenfuss A.T."/>
            <person name="Parra Z.E."/>
            <person name="Pollock D.D."/>
            <person name="Ray D.A."/>
            <person name="Schein J.E."/>
            <person name="Speed T.P."/>
            <person name="Thompson K."/>
            <person name="VandeBerg J.L."/>
            <person name="Wade C.M."/>
            <person name="Walker J.A."/>
            <person name="Waters P.D."/>
            <person name="Webber C."/>
            <person name="Weidman J.R."/>
            <person name="Xie X."/>
            <person name="Zody M.C."/>
            <person name="Baldwin J."/>
            <person name="Abdouelleil A."/>
            <person name="Abdulkadir J."/>
            <person name="Abebe A."/>
            <person name="Abera B."/>
            <person name="Abreu J."/>
            <person name="Acer S.C."/>
            <person name="Aftuck L."/>
            <person name="Alexander A."/>
            <person name="An P."/>
            <person name="Anderson E."/>
            <person name="Anderson S."/>
            <person name="Arachi H."/>
            <person name="Azer M."/>
            <person name="Bachantsang P."/>
            <person name="Barry A."/>
            <person name="Bayul T."/>
            <person name="Berlin A."/>
            <person name="Bessette D."/>
            <person name="Bloom T."/>
            <person name="Bloom T."/>
            <person name="Boguslavskiy L."/>
            <person name="Bonnet C."/>
            <person name="Boukhgalter B."/>
            <person name="Bourzgui I."/>
            <person name="Brown A."/>
            <person name="Cahill P."/>
            <person name="Channer S."/>
            <person name="Cheshatsang Y."/>
            <person name="Chuda L."/>
            <person name="Citroen M."/>
            <person name="Collymore A."/>
            <person name="Cooke P."/>
            <person name="Costello M."/>
            <person name="D'Aco K."/>
            <person name="Daza R."/>
            <person name="De Haan G."/>
            <person name="DeGray S."/>
            <person name="DeMaso C."/>
            <person name="Dhargay N."/>
            <person name="Dooley K."/>
            <person name="Dooley E."/>
            <person name="Doricent M."/>
            <person name="Dorje P."/>
            <person name="Dorjee K."/>
            <person name="Dupes A."/>
            <person name="Elong R."/>
            <person name="Falk J."/>
            <person name="Farina A."/>
            <person name="Faro S."/>
            <person name="Ferguson D."/>
            <person name="Fisher S."/>
            <person name="Foley C.D."/>
            <person name="Franke A."/>
            <person name="Friedrich D."/>
            <person name="Gadbois L."/>
            <person name="Gearin G."/>
            <person name="Gearin C.R."/>
            <person name="Giannoukos G."/>
            <person name="Goode T."/>
            <person name="Graham J."/>
            <person name="Grandbois E."/>
            <person name="Grewal S."/>
            <person name="Gyaltsen K."/>
            <person name="Hafez N."/>
            <person name="Hagos B."/>
            <person name="Hall J."/>
            <person name="Henson C."/>
            <person name="Hollinger A."/>
            <person name="Honan T."/>
            <person name="Huard M.D."/>
            <person name="Hughes L."/>
            <person name="Hurhula B."/>
            <person name="Husby M.E."/>
            <person name="Kamat A."/>
            <person name="Kanga B."/>
            <person name="Kashin S."/>
            <person name="Khazanovich D."/>
            <person name="Kisner P."/>
            <person name="Lance K."/>
            <person name="Lara M."/>
            <person name="Lee W."/>
            <person name="Lennon N."/>
            <person name="Letendre F."/>
            <person name="LeVine R."/>
            <person name="Lipovsky A."/>
            <person name="Liu X."/>
            <person name="Liu J."/>
            <person name="Liu S."/>
            <person name="Lokyitsang T."/>
            <person name="Lokyitsang Y."/>
            <person name="Lubonja R."/>
            <person name="Lui A."/>
            <person name="MacDonald P."/>
            <person name="Magnisalis V."/>
            <person name="Maru K."/>
            <person name="Matthews C."/>
            <person name="McCusker W."/>
            <person name="McDonough S."/>
            <person name="Mehta T."/>
            <person name="Meldrim J."/>
            <person name="Meneus L."/>
            <person name="Mihai O."/>
            <person name="Mihalev A."/>
            <person name="Mihova T."/>
            <person name="Mittelman R."/>
            <person name="Mlenga V."/>
            <person name="Montmayeur A."/>
            <person name="Mulrain L."/>
            <person name="Navidi A."/>
            <person name="Naylor J."/>
            <person name="Negash T."/>
            <person name="Nguyen T."/>
            <person name="Nguyen N."/>
            <person name="Nicol R."/>
            <person name="Norbu C."/>
            <person name="Norbu N."/>
            <person name="Novod N."/>
            <person name="O'Neill B."/>
            <person name="Osman S."/>
            <person name="Markiewicz E."/>
            <person name="Oyono O.L."/>
            <person name="Patti C."/>
            <person name="Phunkhang P."/>
            <person name="Pierre F."/>
            <person name="Priest M."/>
            <person name="Raghuraman S."/>
            <person name="Rege F."/>
            <person name="Reyes R."/>
            <person name="Rise C."/>
            <person name="Rogov P."/>
            <person name="Ross K."/>
            <person name="Ryan E."/>
            <person name="Settipalli S."/>
            <person name="Shea T."/>
            <person name="Sherpa N."/>
            <person name="Shi L."/>
            <person name="Shih D."/>
            <person name="Sparrow T."/>
            <person name="Spaulding J."/>
            <person name="Stalker J."/>
            <person name="Stange-Thomann N."/>
            <person name="Stavropoulos S."/>
            <person name="Stone C."/>
            <person name="Strader C."/>
            <person name="Tesfaye S."/>
            <person name="Thomson T."/>
            <person name="Thoulutsang Y."/>
            <person name="Thoulutsang D."/>
            <person name="Topham K."/>
            <person name="Topping I."/>
            <person name="Tsamla T."/>
            <person name="Vassiliev H."/>
            <person name="Vo A."/>
            <person name="Wangchuk T."/>
            <person name="Wangdi T."/>
            <person name="Weiand M."/>
            <person name="Wilkinson J."/>
            <person name="Wilson A."/>
            <person name="Yadav S."/>
            <person name="Young G."/>
            <person name="Yu Q."/>
            <person name="Zembek L."/>
            <person name="Zhong D."/>
            <person name="Zimmer A."/>
            <person name="Zwirko Z."/>
            <person name="Jaffe D.B."/>
            <person name="Alvarez P."/>
            <person name="Brockman W."/>
            <person name="Butler J."/>
            <person name="Chin C."/>
            <person name="Gnerre S."/>
            <person name="MacCallum I."/>
            <person name="Graves J.A."/>
            <person name="Ponting C.P."/>
            <person name="Breen M."/>
            <person name="Samollow P.B."/>
            <person name="Lander E.S."/>
            <person name="Lindblad-Toh K."/>
        </authorList>
    </citation>
    <scope>NUCLEOTIDE SEQUENCE [LARGE SCALE GENOMIC DNA]</scope>
</reference>
<dbReference type="PANTHER" id="PTHR14453">
    <property type="entry name" value="PARP/ZINC FINGER CCCH TYPE DOMAIN CONTAINING PROTEIN"/>
    <property type="match status" value="1"/>
</dbReference>
<evidence type="ECO:0000256" key="3">
    <source>
        <dbReference type="ARBA" id="ARBA00022679"/>
    </source>
</evidence>
<dbReference type="Proteomes" id="UP000002280">
    <property type="component" value="Chromosome 4"/>
</dbReference>
<comment type="subcellular location">
    <subcellularLocation>
        <location evidence="1">Nucleus</location>
    </subcellularLocation>
</comment>
<dbReference type="GO" id="GO:0003950">
    <property type="term" value="F:NAD+ poly-ADP-ribosyltransferase activity"/>
    <property type="evidence" value="ECO:0000318"/>
    <property type="project" value="GO_Central"/>
</dbReference>
<dbReference type="FunCoup" id="F6UNV4">
    <property type="interactions" value="664"/>
</dbReference>
<dbReference type="GO" id="GO:0005737">
    <property type="term" value="C:cytoplasm"/>
    <property type="evidence" value="ECO:0000318"/>
    <property type="project" value="GO_Central"/>
</dbReference>
<dbReference type="InterPro" id="IPR002589">
    <property type="entry name" value="Macro_dom"/>
</dbReference>
<evidence type="ECO:0000256" key="4">
    <source>
        <dbReference type="ARBA" id="ARBA00022695"/>
    </source>
</evidence>
<evidence type="ECO:0000259" key="9">
    <source>
        <dbReference type="PROSITE" id="PS51154"/>
    </source>
</evidence>
<evidence type="ECO:0000256" key="1">
    <source>
        <dbReference type="ARBA" id="ARBA00004123"/>
    </source>
</evidence>
<keyword evidence="4" id="KW-0548">Nucleotidyltransferase</keyword>
<dbReference type="GO" id="GO:0003714">
    <property type="term" value="F:transcription corepressor activity"/>
    <property type="evidence" value="ECO:0000318"/>
    <property type="project" value="GO_Central"/>
</dbReference>
<dbReference type="CDD" id="cd02907">
    <property type="entry name" value="Macro_Af1521_BAL-like"/>
    <property type="match status" value="1"/>
</dbReference>
<evidence type="ECO:0000256" key="5">
    <source>
        <dbReference type="ARBA" id="ARBA00023027"/>
    </source>
</evidence>
<dbReference type="Gene3D" id="3.40.220.10">
    <property type="entry name" value="Leucine Aminopeptidase, subunit E, domain 1"/>
    <property type="match status" value="2"/>
</dbReference>
<dbReference type="HOGENOM" id="CLU_012160_0_0_1"/>
<dbReference type="SUPFAM" id="SSF56399">
    <property type="entry name" value="ADP-ribosylation"/>
    <property type="match status" value="1"/>
</dbReference>
<dbReference type="PANTHER" id="PTHR14453:SF70">
    <property type="entry name" value="PROTEIN MONO-ADP-RIBOSYLTRANSFERASE PARP9"/>
    <property type="match status" value="1"/>
</dbReference>
<dbReference type="PROSITE" id="PS51154">
    <property type="entry name" value="MACRO"/>
    <property type="match status" value="2"/>
</dbReference>
<evidence type="ECO:0000256" key="7">
    <source>
        <dbReference type="ARBA" id="ARBA00024347"/>
    </source>
</evidence>
<evidence type="ECO:0000256" key="2">
    <source>
        <dbReference type="ARBA" id="ARBA00022676"/>
    </source>
</evidence>
<keyword evidence="6" id="KW-0539">Nucleus</keyword>
<dbReference type="GO" id="GO:0016779">
    <property type="term" value="F:nucleotidyltransferase activity"/>
    <property type="evidence" value="ECO:0007669"/>
    <property type="project" value="UniProtKB-KW"/>
</dbReference>
<keyword evidence="11" id="KW-1185">Reference proteome</keyword>
<evidence type="ECO:0000259" key="8">
    <source>
        <dbReference type="PROSITE" id="PS51059"/>
    </source>
</evidence>
<evidence type="ECO:0000313" key="11">
    <source>
        <dbReference type="Proteomes" id="UP000002280"/>
    </source>
</evidence>
<dbReference type="KEGG" id="mdo:100018791"/>
<proteinExistence type="inferred from homology"/>
<feature type="domain" description="PARP catalytic" evidence="8">
    <location>
        <begin position="553"/>
        <end position="777"/>
    </location>
</feature>
<dbReference type="InterPro" id="IPR052056">
    <property type="entry name" value="Mono-ARTD/PARP"/>
</dbReference>
<dbReference type="SUPFAM" id="SSF52949">
    <property type="entry name" value="Macro domain-like"/>
    <property type="match status" value="2"/>
</dbReference>
<dbReference type="InterPro" id="IPR043472">
    <property type="entry name" value="Macro_dom-like"/>
</dbReference>
<dbReference type="GO" id="GO:0010629">
    <property type="term" value="P:negative regulation of gene expression"/>
    <property type="evidence" value="ECO:0000318"/>
    <property type="project" value="GO_Central"/>
</dbReference>
<comment type="similarity">
    <text evidence="7">Belongs to the ARTD/PARP family.</text>
</comment>
<dbReference type="GO" id="GO:0060335">
    <property type="term" value="P:positive regulation of type II interferon-mediated signaling pathway"/>
    <property type="evidence" value="ECO:0000318"/>
    <property type="project" value="GO_Central"/>
</dbReference>
<feature type="domain" description="Macro" evidence="9">
    <location>
        <begin position="241"/>
        <end position="423"/>
    </location>
</feature>
<dbReference type="AlphaFoldDB" id="F6UNV4"/>
<dbReference type="STRING" id="13616.ENSMODP00000036899"/>
<evidence type="ECO:0000256" key="6">
    <source>
        <dbReference type="ARBA" id="ARBA00023242"/>
    </source>
</evidence>
<dbReference type="Gene3D" id="3.90.228.10">
    <property type="match status" value="1"/>
</dbReference>
<dbReference type="PROSITE" id="PS51059">
    <property type="entry name" value="PARP_CATALYTIC"/>
    <property type="match status" value="1"/>
</dbReference>
<dbReference type="Ensembl" id="ENSMODT00000038495.3">
    <property type="protein sequence ID" value="ENSMODP00000036899.2"/>
    <property type="gene ID" value="ENSMODG00000018313.5"/>
</dbReference>
<dbReference type="InterPro" id="IPR012317">
    <property type="entry name" value="Poly(ADP-ribose)pol_cat_dom"/>
</dbReference>